<reference evidence="2" key="1">
    <citation type="journal article" date="2021" name="PeerJ">
        <title>Extensive microbial diversity within the chicken gut microbiome revealed by metagenomics and culture.</title>
        <authorList>
            <person name="Gilroy R."/>
            <person name="Ravi A."/>
            <person name="Getino M."/>
            <person name="Pursley I."/>
            <person name="Horton D.L."/>
            <person name="Alikhan N.F."/>
            <person name="Baker D."/>
            <person name="Gharbi K."/>
            <person name="Hall N."/>
            <person name="Watson M."/>
            <person name="Adriaenssens E.M."/>
            <person name="Foster-Nyarko E."/>
            <person name="Jarju S."/>
            <person name="Secka A."/>
            <person name="Antonio M."/>
            <person name="Oren A."/>
            <person name="Chaudhuri R.R."/>
            <person name="La Ragione R."/>
            <person name="Hildebrand F."/>
            <person name="Pallen M.J."/>
        </authorList>
    </citation>
    <scope>NUCLEOTIDE SEQUENCE</scope>
    <source>
        <strain evidence="2">ChiGjej2B2-19336</strain>
    </source>
</reference>
<proteinExistence type="predicted"/>
<feature type="compositionally biased region" description="Polar residues" evidence="1">
    <location>
        <begin position="10"/>
        <end position="21"/>
    </location>
</feature>
<feature type="compositionally biased region" description="Basic and acidic residues" evidence="1">
    <location>
        <begin position="47"/>
        <end position="67"/>
    </location>
</feature>
<sequence>MNLPKEESMSSDIKISQSITSCRGEEAQRQGSLSAPDQKISDMFQRAMEEKPERHDLESGRSKKDDLSDLFQKTTEKGKGMEDTPSGVFSSMTGMTNPLDNLFSGRMEQAAPTSASVLEGPEMEKLVEQILVSTPEQGGHEVRLSLGGNNLQGTEIVLQRGVDGGLFVSVNCDNPSSFQTLVSAQAALKAELERMEKAEVRVEVSHNADREENDTNRRSRGYMAEETNPF</sequence>
<gene>
    <name evidence="2" type="ORF">K8W16_10945</name>
</gene>
<evidence type="ECO:0000313" key="3">
    <source>
        <dbReference type="Proteomes" id="UP000698963"/>
    </source>
</evidence>
<evidence type="ECO:0000313" key="2">
    <source>
        <dbReference type="EMBL" id="HJD98147.1"/>
    </source>
</evidence>
<feature type="region of interest" description="Disordered" evidence="1">
    <location>
        <begin position="203"/>
        <end position="230"/>
    </location>
</feature>
<feature type="region of interest" description="Disordered" evidence="1">
    <location>
        <begin position="1"/>
        <end position="68"/>
    </location>
</feature>
<dbReference type="EMBL" id="DYZA01000227">
    <property type="protein sequence ID" value="HJD98147.1"/>
    <property type="molecule type" value="Genomic_DNA"/>
</dbReference>
<reference evidence="2" key="2">
    <citation type="submission" date="2021-09" db="EMBL/GenBank/DDBJ databases">
        <authorList>
            <person name="Gilroy R."/>
        </authorList>
    </citation>
    <scope>NUCLEOTIDE SEQUENCE</scope>
    <source>
        <strain evidence="2">ChiGjej2B2-19336</strain>
    </source>
</reference>
<dbReference type="AlphaFoldDB" id="A0A921DTJ4"/>
<protein>
    <submittedName>
        <fullName evidence="2">Type III secretion protein</fullName>
    </submittedName>
</protein>
<comment type="caution">
    <text evidence="2">The sequence shown here is derived from an EMBL/GenBank/DDBJ whole genome shotgun (WGS) entry which is preliminary data.</text>
</comment>
<feature type="compositionally biased region" description="Basic and acidic residues" evidence="1">
    <location>
        <begin position="203"/>
        <end position="217"/>
    </location>
</feature>
<accession>A0A921DTJ4</accession>
<name>A0A921DTJ4_9BACT</name>
<organism evidence="2 3">
    <name type="scientific">Mailhella massiliensis</name>
    <dbReference type="NCBI Taxonomy" id="1903261"/>
    <lineage>
        <taxon>Bacteria</taxon>
        <taxon>Pseudomonadati</taxon>
        <taxon>Thermodesulfobacteriota</taxon>
        <taxon>Desulfovibrionia</taxon>
        <taxon>Desulfovibrionales</taxon>
        <taxon>Desulfovibrionaceae</taxon>
        <taxon>Mailhella</taxon>
    </lineage>
</organism>
<evidence type="ECO:0000256" key="1">
    <source>
        <dbReference type="SAM" id="MobiDB-lite"/>
    </source>
</evidence>
<dbReference type="RefSeq" id="WP_304123642.1">
    <property type="nucleotide sequence ID" value="NZ_DYZA01000227.1"/>
</dbReference>
<dbReference type="Proteomes" id="UP000698963">
    <property type="component" value="Unassembled WGS sequence"/>
</dbReference>